<dbReference type="EMBL" id="BAAANC010000001">
    <property type="protein sequence ID" value="GAA1509167.1"/>
    <property type="molecule type" value="Genomic_DNA"/>
</dbReference>
<protein>
    <submittedName>
        <fullName evidence="1">Uncharacterized protein</fullName>
    </submittedName>
</protein>
<evidence type="ECO:0000313" key="2">
    <source>
        <dbReference type="Proteomes" id="UP001500363"/>
    </source>
</evidence>
<reference evidence="2" key="1">
    <citation type="journal article" date="2019" name="Int. J. Syst. Evol. Microbiol.">
        <title>The Global Catalogue of Microorganisms (GCM) 10K type strain sequencing project: providing services to taxonomists for standard genome sequencing and annotation.</title>
        <authorList>
            <consortium name="The Broad Institute Genomics Platform"/>
            <consortium name="The Broad Institute Genome Sequencing Center for Infectious Disease"/>
            <person name="Wu L."/>
            <person name="Ma J."/>
        </authorList>
    </citation>
    <scope>NUCLEOTIDE SEQUENCE [LARGE SCALE GENOMIC DNA]</scope>
    <source>
        <strain evidence="2">JCM 14303</strain>
    </source>
</reference>
<evidence type="ECO:0000313" key="1">
    <source>
        <dbReference type="EMBL" id="GAA1509167.1"/>
    </source>
</evidence>
<sequence>MFAQCEHLTLVTRDTAVHAYQVSHLAACAPARRQAMGEPLRDARLPPGSCDLGCVVDGLKTVLGIRFGGG</sequence>
<keyword evidence="2" id="KW-1185">Reference proteome</keyword>
<gene>
    <name evidence="1" type="ORF">GCM10009741_02460</name>
</gene>
<organism evidence="1 2">
    <name type="scientific">Kribbella lupini</name>
    <dbReference type="NCBI Taxonomy" id="291602"/>
    <lineage>
        <taxon>Bacteria</taxon>
        <taxon>Bacillati</taxon>
        <taxon>Actinomycetota</taxon>
        <taxon>Actinomycetes</taxon>
        <taxon>Propionibacteriales</taxon>
        <taxon>Kribbellaceae</taxon>
        <taxon>Kribbella</taxon>
    </lineage>
</organism>
<name>A0ABP4KW11_9ACTN</name>
<dbReference type="Proteomes" id="UP001500363">
    <property type="component" value="Unassembled WGS sequence"/>
</dbReference>
<proteinExistence type="predicted"/>
<accession>A0ABP4KW11</accession>
<comment type="caution">
    <text evidence="1">The sequence shown here is derived from an EMBL/GenBank/DDBJ whole genome shotgun (WGS) entry which is preliminary data.</text>
</comment>